<evidence type="ECO:0000313" key="2">
    <source>
        <dbReference type="EMBL" id="KAL0635025.1"/>
    </source>
</evidence>
<comment type="caution">
    <text evidence="2">The sequence shown here is derived from an EMBL/GenBank/DDBJ whole genome shotgun (WGS) entry which is preliminary data.</text>
</comment>
<dbReference type="PROSITE" id="PS50146">
    <property type="entry name" value="DAGK"/>
    <property type="match status" value="1"/>
</dbReference>
<dbReference type="InterPro" id="IPR017438">
    <property type="entry name" value="ATP-NAD_kinase_N"/>
</dbReference>
<dbReference type="GO" id="GO:0008481">
    <property type="term" value="F:sphingosine kinase activity"/>
    <property type="evidence" value="ECO:0007669"/>
    <property type="project" value="UniProtKB-EC"/>
</dbReference>
<keyword evidence="2" id="KW-0808">Transferase</keyword>
<dbReference type="SUPFAM" id="SSF111331">
    <property type="entry name" value="NAD kinase/diacylglycerol kinase-like"/>
    <property type="match status" value="1"/>
</dbReference>
<protein>
    <submittedName>
        <fullName evidence="2">Sphinganine kinase lcb4</fullName>
        <ecNumber evidence="2">2.7.1.91</ecNumber>
    </submittedName>
</protein>
<proteinExistence type="predicted"/>
<keyword evidence="2" id="KW-0418">Kinase</keyword>
<feature type="domain" description="DAGKc" evidence="1">
    <location>
        <begin position="65"/>
        <end position="212"/>
    </location>
</feature>
<keyword evidence="3" id="KW-1185">Reference proteome</keyword>
<dbReference type="InterPro" id="IPR055916">
    <property type="entry name" value="DUF7493"/>
</dbReference>
<reference evidence="2 3" key="1">
    <citation type="submission" date="2024-02" db="EMBL/GenBank/DDBJ databases">
        <title>Discinaceae phylogenomics.</title>
        <authorList>
            <person name="Dirks A.C."/>
            <person name="James T.Y."/>
        </authorList>
    </citation>
    <scope>NUCLEOTIDE SEQUENCE [LARGE SCALE GENOMIC DNA]</scope>
    <source>
        <strain evidence="2 3">ACD0624</strain>
    </source>
</reference>
<dbReference type="PANTHER" id="PTHR12358:SF31">
    <property type="entry name" value="ACYLGLYCEROL KINASE, MITOCHONDRIAL"/>
    <property type="match status" value="1"/>
</dbReference>
<dbReference type="InterPro" id="IPR016064">
    <property type="entry name" value="NAD/diacylglycerol_kinase_sf"/>
</dbReference>
<dbReference type="EMBL" id="JBBBZM010000079">
    <property type="protein sequence ID" value="KAL0635025.1"/>
    <property type="molecule type" value="Genomic_DNA"/>
</dbReference>
<dbReference type="SMART" id="SM00046">
    <property type="entry name" value="DAGKc"/>
    <property type="match status" value="1"/>
</dbReference>
<evidence type="ECO:0000259" key="1">
    <source>
        <dbReference type="PROSITE" id="PS50146"/>
    </source>
</evidence>
<dbReference type="InterPro" id="IPR050187">
    <property type="entry name" value="Lipid_Phosphate_FormReg"/>
</dbReference>
<dbReference type="Pfam" id="PF00781">
    <property type="entry name" value="DAGK_cat"/>
    <property type="match status" value="1"/>
</dbReference>
<dbReference type="Pfam" id="PF24321">
    <property type="entry name" value="DUF7493"/>
    <property type="match status" value="1"/>
</dbReference>
<dbReference type="Proteomes" id="UP001447188">
    <property type="component" value="Unassembled WGS sequence"/>
</dbReference>
<organism evidence="2 3">
    <name type="scientific">Discina gigas</name>
    <dbReference type="NCBI Taxonomy" id="1032678"/>
    <lineage>
        <taxon>Eukaryota</taxon>
        <taxon>Fungi</taxon>
        <taxon>Dikarya</taxon>
        <taxon>Ascomycota</taxon>
        <taxon>Pezizomycotina</taxon>
        <taxon>Pezizomycetes</taxon>
        <taxon>Pezizales</taxon>
        <taxon>Discinaceae</taxon>
        <taxon>Discina</taxon>
    </lineage>
</organism>
<name>A0ABR3GGJ1_9PEZI</name>
<dbReference type="InterPro" id="IPR001206">
    <property type="entry name" value="Diacylglycerol_kinase_cat_dom"/>
</dbReference>
<gene>
    <name evidence="2" type="primary">LCB4</name>
    <name evidence="2" type="ORF">Q9L58_006054</name>
</gene>
<accession>A0ABR3GGJ1</accession>
<dbReference type="EC" id="2.7.1.91" evidence="2"/>
<dbReference type="Gene3D" id="2.60.200.40">
    <property type="match status" value="1"/>
</dbReference>
<sequence>MRTIRLYDMLWVDIGETAITLKFAESVSKSSVKPASITYPFDDSAREKVEEWVSNLLARAYEGSLPSKRFKVIINPFGGSRKAVSIFDNQAKALFEAAHCKLDVEQTLHTQHAIEIAENLDIEAYDGVVCCSGDGVPHEVFNGLFKRSDAARALSKIAVCQLPGGSGNAMCWNLTGTGSASLATVAIIKAYLVVSTEGKRKPLDLISVTHGDCHIVSFLSQSFGMIAEVDLGTEHLRWMGDARFIAGLLQRISKKSAYPCDIAVKVAIDNKASIRDHYRTPENENVRGAEELLKLEYGTVNDPLPEDWSLIHGALMAWMSADVNFFPAAKPNDGMFDLICVDSALSRFKLTKTLLAVETGSHFDMPQVICPHHSLVGVAIKSSSVVLKVDYKKIIAYRLIPHKREGVAEEYISIDGERIPFGPLQAEVHRGLATVLANGDRYEARGV</sequence>
<dbReference type="PANTHER" id="PTHR12358">
    <property type="entry name" value="SPHINGOSINE KINASE"/>
    <property type="match status" value="1"/>
</dbReference>
<dbReference type="Gene3D" id="3.40.50.10330">
    <property type="entry name" value="Probable inorganic polyphosphate/atp-NAD kinase, domain 1"/>
    <property type="match status" value="1"/>
</dbReference>
<evidence type="ECO:0000313" key="3">
    <source>
        <dbReference type="Proteomes" id="UP001447188"/>
    </source>
</evidence>